<dbReference type="Gene3D" id="3.30.70.20">
    <property type="match status" value="2"/>
</dbReference>
<feature type="domain" description="4Fe-4S ferredoxin-type" evidence="7">
    <location>
        <begin position="134"/>
        <end position="163"/>
    </location>
</feature>
<dbReference type="SUPFAM" id="SSF54862">
    <property type="entry name" value="4Fe-4S ferredoxins"/>
    <property type="match status" value="1"/>
</dbReference>
<dbReference type="PROSITE" id="PS51379">
    <property type="entry name" value="4FE4S_FER_2"/>
    <property type="match status" value="2"/>
</dbReference>
<comment type="similarity">
    <text evidence="6">Belongs to the NapF family.</text>
</comment>
<evidence type="ECO:0000256" key="4">
    <source>
        <dbReference type="ARBA" id="ARBA00023004"/>
    </source>
</evidence>
<dbReference type="GO" id="GO:0051539">
    <property type="term" value="F:4 iron, 4 sulfur cluster binding"/>
    <property type="evidence" value="ECO:0007669"/>
    <property type="project" value="UniProtKB-UniRule"/>
</dbReference>
<keyword evidence="1 6" id="KW-0004">4Fe-4S</keyword>
<feature type="binding site" evidence="6">
    <location>
        <position position="44"/>
    </location>
    <ligand>
        <name>[4Fe-4S] cluster</name>
        <dbReference type="ChEBI" id="CHEBI:49883"/>
        <label>1</label>
    </ligand>
</feature>
<comment type="function">
    <text evidence="6">Could be involved in the maturation of NapA, the catalytic subunit of the periplasmic nitrate reductase, before its export into the periplasm.</text>
</comment>
<dbReference type="InterPro" id="IPR017900">
    <property type="entry name" value="4Fe4S_Fe_S_CS"/>
</dbReference>
<gene>
    <name evidence="6" type="primary">napF</name>
    <name evidence="8" type="ORF">C7389_12220</name>
</gene>
<dbReference type="HAMAP" id="MF_02201">
    <property type="entry name" value="NapF"/>
    <property type="match status" value="1"/>
</dbReference>
<dbReference type="NCBIfam" id="TIGR00402">
    <property type="entry name" value="napF"/>
    <property type="match status" value="1"/>
</dbReference>
<protein>
    <recommendedName>
        <fullName evidence="6">Ferredoxin-type protein NapF</fullName>
    </recommendedName>
</protein>
<dbReference type="PANTHER" id="PTHR43724:SF1">
    <property type="entry name" value="PYRUVATE SYNTHASE SUBUNIT PORD"/>
    <property type="match status" value="1"/>
</dbReference>
<dbReference type="InterPro" id="IPR004496">
    <property type="entry name" value="NapF"/>
</dbReference>
<feature type="binding site" evidence="6">
    <location>
        <position position="149"/>
    </location>
    <ligand>
        <name>[4Fe-4S] cluster</name>
        <dbReference type="ChEBI" id="CHEBI:49883"/>
        <label>3</label>
    </ligand>
</feature>
<evidence type="ECO:0000313" key="8">
    <source>
        <dbReference type="EMBL" id="TDN47063.1"/>
    </source>
</evidence>
<evidence type="ECO:0000256" key="1">
    <source>
        <dbReference type="ARBA" id="ARBA00022485"/>
    </source>
</evidence>
<dbReference type="OrthoDB" id="9808559at2"/>
<dbReference type="GO" id="GO:0005737">
    <property type="term" value="C:cytoplasm"/>
    <property type="evidence" value="ECO:0007669"/>
    <property type="project" value="UniProtKB-SubCell"/>
</dbReference>
<comment type="subunit">
    <text evidence="6">Interacts with the cytoplasmic NapA precursor.</text>
</comment>
<keyword evidence="6" id="KW-0963">Cytoplasm</keyword>
<keyword evidence="5 6" id="KW-0411">Iron-sulfur</keyword>
<feature type="binding site" evidence="6">
    <location>
        <position position="153"/>
    </location>
    <ligand>
        <name>[4Fe-4S] cluster</name>
        <dbReference type="ChEBI" id="CHEBI:49883"/>
        <label>3</label>
    </ligand>
</feature>
<feature type="binding site" evidence="6">
    <location>
        <position position="146"/>
    </location>
    <ligand>
        <name>[4Fe-4S] cluster</name>
        <dbReference type="ChEBI" id="CHEBI:49883"/>
        <label>3</label>
    </ligand>
</feature>
<accession>A0A4R6DQA1</accession>
<evidence type="ECO:0000259" key="7">
    <source>
        <dbReference type="PROSITE" id="PS51379"/>
    </source>
</evidence>
<dbReference type="Pfam" id="PF12838">
    <property type="entry name" value="Fer4_7"/>
    <property type="match status" value="2"/>
</dbReference>
<feature type="binding site" evidence="6">
    <location>
        <position position="34"/>
    </location>
    <ligand>
        <name>[4Fe-4S] cluster</name>
        <dbReference type="ChEBI" id="CHEBI:49883"/>
        <label>1</label>
    </ligand>
</feature>
<evidence type="ECO:0000313" key="9">
    <source>
        <dbReference type="Proteomes" id="UP000295129"/>
    </source>
</evidence>
<feature type="binding site" evidence="6">
    <location>
        <position position="143"/>
    </location>
    <ligand>
        <name>[4Fe-4S] cluster</name>
        <dbReference type="ChEBI" id="CHEBI:49883"/>
        <label>3</label>
    </ligand>
</feature>
<feature type="binding site" evidence="6">
    <location>
        <position position="72"/>
    </location>
    <ligand>
        <name>[4Fe-4S] cluster</name>
        <dbReference type="ChEBI" id="CHEBI:49883"/>
        <label>2</label>
    </ligand>
</feature>
<name>A0A4R6DQA1_9RHOO</name>
<dbReference type="PANTHER" id="PTHR43724">
    <property type="entry name" value="PYRUVATE SYNTHASE SUBUNIT PORD"/>
    <property type="match status" value="1"/>
</dbReference>
<sequence length="185" mass="18905">MSRRTLLRTPGGKAGKSPLRPPWALAEASFIELCTRCDACITACPTGVLRRGGGGFPITDFSLGACTFCGACVAACGAPSRPQALRRQEGLPAWARVAAIGDGCLSRRGIECRVCGEACEAAAIRFRPRLGGVALPELDASRCSACGACQAPCPGSAIEMVALALPSDAPPDTSSLSAPNLEEAA</sequence>
<keyword evidence="4 6" id="KW-0408">Iron</keyword>
<comment type="subcellular location">
    <subcellularLocation>
        <location evidence="6">Cytoplasm</location>
    </subcellularLocation>
</comment>
<dbReference type="PROSITE" id="PS00198">
    <property type="entry name" value="4FE4S_FER_1"/>
    <property type="match status" value="2"/>
</dbReference>
<dbReference type="CDD" id="cd10564">
    <property type="entry name" value="NapF_like"/>
    <property type="match status" value="1"/>
</dbReference>
<comment type="cofactor">
    <cofactor evidence="6">
        <name>[4Fe-4S] cluster</name>
        <dbReference type="ChEBI" id="CHEBI:49883"/>
    </cofactor>
</comment>
<keyword evidence="9" id="KW-1185">Reference proteome</keyword>
<dbReference type="AlphaFoldDB" id="A0A4R6DQA1"/>
<keyword evidence="2 6" id="KW-0479">Metal-binding</keyword>
<dbReference type="InterPro" id="IPR017896">
    <property type="entry name" value="4Fe4S_Fe-S-bd"/>
</dbReference>
<feature type="binding site" evidence="6">
    <location>
        <position position="76"/>
    </location>
    <ligand>
        <name>[4Fe-4S] cluster</name>
        <dbReference type="ChEBI" id="CHEBI:49883"/>
        <label>2</label>
    </ligand>
</feature>
<evidence type="ECO:0000256" key="6">
    <source>
        <dbReference type="HAMAP-Rule" id="MF_02201"/>
    </source>
</evidence>
<feature type="binding site" evidence="6">
    <location>
        <position position="69"/>
    </location>
    <ligand>
        <name>[4Fe-4S] cluster</name>
        <dbReference type="ChEBI" id="CHEBI:49883"/>
        <label>2</label>
    </ligand>
</feature>
<evidence type="ECO:0000256" key="3">
    <source>
        <dbReference type="ARBA" id="ARBA00022737"/>
    </source>
</evidence>
<dbReference type="GO" id="GO:0046872">
    <property type="term" value="F:metal ion binding"/>
    <property type="evidence" value="ECO:0007669"/>
    <property type="project" value="UniProtKB-KW"/>
</dbReference>
<reference evidence="8 9" key="1">
    <citation type="submission" date="2019-03" db="EMBL/GenBank/DDBJ databases">
        <title>Genomic Encyclopedia of Type Strains, Phase IV (KMG-IV): sequencing the most valuable type-strain genomes for metagenomic binning, comparative biology and taxonomic classification.</title>
        <authorList>
            <person name="Goeker M."/>
        </authorList>
    </citation>
    <scope>NUCLEOTIDE SEQUENCE [LARGE SCALE GENOMIC DNA]</scope>
    <source>
        <strain evidence="8 9">DSM 12121</strain>
    </source>
</reference>
<keyword evidence="3 6" id="KW-0677">Repeat</keyword>
<feature type="binding site" evidence="6">
    <location>
        <position position="37"/>
    </location>
    <ligand>
        <name>[4Fe-4S] cluster</name>
        <dbReference type="ChEBI" id="CHEBI:49883"/>
        <label>1</label>
    </ligand>
</feature>
<evidence type="ECO:0000256" key="2">
    <source>
        <dbReference type="ARBA" id="ARBA00022723"/>
    </source>
</evidence>
<dbReference type="EMBL" id="SNVV01000022">
    <property type="protein sequence ID" value="TDN47063.1"/>
    <property type="molecule type" value="Genomic_DNA"/>
</dbReference>
<organism evidence="8 9">
    <name type="scientific">Azoarcus indigens</name>
    <dbReference type="NCBI Taxonomy" id="29545"/>
    <lineage>
        <taxon>Bacteria</taxon>
        <taxon>Pseudomonadati</taxon>
        <taxon>Pseudomonadota</taxon>
        <taxon>Betaproteobacteria</taxon>
        <taxon>Rhodocyclales</taxon>
        <taxon>Zoogloeaceae</taxon>
        <taxon>Azoarcus</taxon>
    </lineage>
</organism>
<feature type="domain" description="4Fe-4S ferredoxin-type" evidence="7">
    <location>
        <begin position="24"/>
        <end position="54"/>
    </location>
</feature>
<feature type="binding site" evidence="6">
    <location>
        <position position="66"/>
    </location>
    <ligand>
        <name>[4Fe-4S] cluster</name>
        <dbReference type="ChEBI" id="CHEBI:49883"/>
        <label>2</label>
    </ligand>
</feature>
<feature type="binding site" evidence="6">
    <location>
        <position position="40"/>
    </location>
    <ligand>
        <name>[4Fe-4S] cluster</name>
        <dbReference type="ChEBI" id="CHEBI:49883"/>
        <label>1</label>
    </ligand>
</feature>
<proteinExistence type="inferred from homology"/>
<dbReference type="Proteomes" id="UP000295129">
    <property type="component" value="Unassembled WGS sequence"/>
</dbReference>
<evidence type="ECO:0000256" key="5">
    <source>
        <dbReference type="ARBA" id="ARBA00023014"/>
    </source>
</evidence>
<comment type="caution">
    <text evidence="8">The sequence shown here is derived from an EMBL/GenBank/DDBJ whole genome shotgun (WGS) entry which is preliminary data.</text>
</comment>